<dbReference type="Proteomes" id="UP001174909">
    <property type="component" value="Unassembled WGS sequence"/>
</dbReference>
<evidence type="ECO:0000256" key="6">
    <source>
        <dbReference type="PIRSR" id="PIRSR031051-1"/>
    </source>
</evidence>
<comment type="cofactor">
    <cofactor evidence="1 8">
        <name>Mg(2+)</name>
        <dbReference type="ChEBI" id="CHEBI:18420"/>
    </cofactor>
</comment>
<proteinExistence type="inferred from homology"/>
<evidence type="ECO:0000256" key="5">
    <source>
        <dbReference type="ARBA" id="ARBA00022842"/>
    </source>
</evidence>
<dbReference type="PIRSF" id="PIRSF031051">
    <property type="entry name" value="PyrdxlP_Pase_PHOSPHO2"/>
    <property type="match status" value="1"/>
</dbReference>
<keyword evidence="3 8" id="KW-0479">Metal-binding</keyword>
<comment type="similarity">
    <text evidence="2">Belongs to the HAD-like hydrolase superfamily. PHOSPHO family.</text>
</comment>
<evidence type="ECO:0000256" key="7">
    <source>
        <dbReference type="PIRSR" id="PIRSR031051-2"/>
    </source>
</evidence>
<organism evidence="9 10">
    <name type="scientific">Geodia barretti</name>
    <name type="common">Barrett's horny sponge</name>
    <dbReference type="NCBI Taxonomy" id="519541"/>
    <lineage>
        <taxon>Eukaryota</taxon>
        <taxon>Metazoa</taxon>
        <taxon>Porifera</taxon>
        <taxon>Demospongiae</taxon>
        <taxon>Heteroscleromorpha</taxon>
        <taxon>Tetractinellida</taxon>
        <taxon>Astrophorina</taxon>
        <taxon>Geodiidae</taxon>
        <taxon>Geodia</taxon>
    </lineage>
</organism>
<dbReference type="NCBIfam" id="TIGR01489">
    <property type="entry name" value="DKMTPPase-SF"/>
    <property type="match status" value="1"/>
</dbReference>
<comment type="caution">
    <text evidence="9">The sequence shown here is derived from an EMBL/GenBank/DDBJ whole genome shotgun (WGS) entry which is preliminary data.</text>
</comment>
<dbReference type="NCBIfam" id="TIGR01488">
    <property type="entry name" value="HAD-SF-IB"/>
    <property type="match status" value="1"/>
</dbReference>
<feature type="active site" description="Nucleophile" evidence="6">
    <location>
        <position position="11"/>
    </location>
</feature>
<evidence type="ECO:0000256" key="3">
    <source>
        <dbReference type="ARBA" id="ARBA00022723"/>
    </source>
</evidence>
<dbReference type="PANTHER" id="PTHR20889">
    <property type="entry name" value="PHOSPHATASE, ORPHAN 1, 2"/>
    <property type="match status" value="1"/>
</dbReference>
<evidence type="ECO:0000313" key="9">
    <source>
        <dbReference type="EMBL" id="CAI7992323.1"/>
    </source>
</evidence>
<evidence type="ECO:0000256" key="8">
    <source>
        <dbReference type="PIRSR" id="PIRSR031051-3"/>
    </source>
</evidence>
<dbReference type="InterPro" id="IPR016965">
    <property type="entry name" value="Pase_PHOSPHO-typ"/>
</dbReference>
<evidence type="ECO:0000256" key="1">
    <source>
        <dbReference type="ARBA" id="ARBA00001946"/>
    </source>
</evidence>
<feature type="binding site" evidence="8">
    <location>
        <position position="181"/>
    </location>
    <ligand>
        <name>Mg(2+)</name>
        <dbReference type="ChEBI" id="CHEBI:18420"/>
    </ligand>
</feature>
<dbReference type="Pfam" id="PF06888">
    <property type="entry name" value="Put_Phosphatase"/>
    <property type="match status" value="1"/>
</dbReference>
<gene>
    <name evidence="9" type="ORF">GBAR_LOCUS960</name>
</gene>
<keyword evidence="10" id="KW-1185">Reference proteome</keyword>
<dbReference type="InterPro" id="IPR023214">
    <property type="entry name" value="HAD_sf"/>
</dbReference>
<keyword evidence="5 8" id="KW-0460">Magnesium</keyword>
<sequence>MAEGRKLFVFDFDYTLVNDNADTWVGGTVGGGAVEKVKAEMSKWYHDWRDFVNKVLLQLHREGASRDDIVGHMRKLKIHREAMKALQAVRAAPDADAIIISDANSVFINTILQHCGVADVFSAVLTNPASFNNEGLMTVAWHHTHTCQLCAATPNMCKGTILREFLKNSAHLYTQVVYTGDGQNDLCALLQLRDTDVGVVRKGHGLEKALAKGTHDVKASVQIVDFLQDLCSVITSYC</sequence>
<feature type="binding site" evidence="8">
    <location>
        <position position="13"/>
    </location>
    <ligand>
        <name>Mg(2+)</name>
        <dbReference type="ChEBI" id="CHEBI:18420"/>
    </ligand>
</feature>
<keyword evidence="4" id="KW-0378">Hydrolase</keyword>
<feature type="binding site" evidence="7">
    <location>
        <position position="102"/>
    </location>
    <ligand>
        <name>substrate</name>
    </ligand>
</feature>
<evidence type="ECO:0000313" key="10">
    <source>
        <dbReference type="Proteomes" id="UP001174909"/>
    </source>
</evidence>
<dbReference type="InterPro" id="IPR006384">
    <property type="entry name" value="HAD_hydro_PyrdxlP_Pase-like"/>
</dbReference>
<protein>
    <submittedName>
        <fullName evidence="9">Pyridoxal phosphate phosphatase PHOSPHO2</fullName>
    </submittedName>
</protein>
<dbReference type="SUPFAM" id="SSF56784">
    <property type="entry name" value="HAD-like"/>
    <property type="match status" value="1"/>
</dbReference>
<dbReference type="InterPro" id="IPR036412">
    <property type="entry name" value="HAD-like_sf"/>
</dbReference>
<name>A0AA35QV45_GEOBA</name>
<dbReference type="EMBL" id="CASHTH010000142">
    <property type="protein sequence ID" value="CAI7992323.1"/>
    <property type="molecule type" value="Genomic_DNA"/>
</dbReference>
<feature type="binding site" evidence="8">
    <location>
        <position position="11"/>
    </location>
    <ligand>
        <name>Mg(2+)</name>
        <dbReference type="ChEBI" id="CHEBI:18420"/>
    </ligand>
</feature>
<dbReference type="Gene3D" id="3.40.50.1000">
    <property type="entry name" value="HAD superfamily/HAD-like"/>
    <property type="match status" value="1"/>
</dbReference>
<accession>A0AA35QV45</accession>
<feature type="binding site" evidence="7">
    <location>
        <position position="22"/>
    </location>
    <ligand>
        <name>substrate</name>
    </ligand>
</feature>
<feature type="active site" description="Proton donor" evidence="6">
    <location>
        <position position="13"/>
    </location>
</feature>
<dbReference type="GO" id="GO:0046872">
    <property type="term" value="F:metal ion binding"/>
    <property type="evidence" value="ECO:0007669"/>
    <property type="project" value="UniProtKB-KW"/>
</dbReference>
<dbReference type="PANTHER" id="PTHR20889:SF12">
    <property type="entry name" value="LP01149P"/>
    <property type="match status" value="1"/>
</dbReference>
<dbReference type="GO" id="GO:0016791">
    <property type="term" value="F:phosphatase activity"/>
    <property type="evidence" value="ECO:0007669"/>
    <property type="project" value="InterPro"/>
</dbReference>
<evidence type="ECO:0000256" key="4">
    <source>
        <dbReference type="ARBA" id="ARBA00022801"/>
    </source>
</evidence>
<evidence type="ECO:0000256" key="2">
    <source>
        <dbReference type="ARBA" id="ARBA00008541"/>
    </source>
</evidence>
<reference evidence="9" key="1">
    <citation type="submission" date="2023-03" db="EMBL/GenBank/DDBJ databases">
        <authorList>
            <person name="Steffen K."/>
            <person name="Cardenas P."/>
        </authorList>
    </citation>
    <scope>NUCLEOTIDE SEQUENCE</scope>
</reference>
<dbReference type="AlphaFoldDB" id="A0AA35QV45"/>